<organism evidence="1 2">
    <name type="scientific">Emiliania huxleyi (strain CCMP1516)</name>
    <dbReference type="NCBI Taxonomy" id="280463"/>
    <lineage>
        <taxon>Eukaryota</taxon>
        <taxon>Haptista</taxon>
        <taxon>Haptophyta</taxon>
        <taxon>Prymnesiophyceae</taxon>
        <taxon>Isochrysidales</taxon>
        <taxon>Noelaerhabdaceae</taxon>
        <taxon>Emiliania</taxon>
    </lineage>
</organism>
<dbReference type="EnsemblProtists" id="EOD18483">
    <property type="protein sequence ID" value="EOD18483"/>
    <property type="gene ID" value="EMIHUDRAFT_448075"/>
</dbReference>
<keyword evidence="2" id="KW-1185">Reference proteome</keyword>
<sequence length="316" mass="33574">MALFDVLAAAPDAWAYAAGGTVRCRLTLICSASSAERWDAPGRRCFFSSPPHVVLAGHAVEPGARLAFDVVGTLPDGLPPSHHGDLARIEYVAVLTVRMMRPPSEPSSGWRRGPICRLAAANEGLFQVRLEGAPLATVAFVGRACSRAPGEVVRGCVRFEAGGSAEEGAAAALQCSLLTISLDLEEEVECDEQLCDELGWDLALTRTEAGGTGARSSRTVESVEVAAAAVREASFELLLPSHLPPSCEAPALTLRWKLRFIFTLRPRPETEAAQTLDWVLPMTVRPAPRRSLARAAAVATPPPATLPLWLEADAPG</sequence>
<dbReference type="RefSeq" id="XP_005770912.1">
    <property type="nucleotide sequence ID" value="XM_005770855.1"/>
</dbReference>
<evidence type="ECO:0000313" key="2">
    <source>
        <dbReference type="Proteomes" id="UP000013827"/>
    </source>
</evidence>
<dbReference type="Proteomes" id="UP000013827">
    <property type="component" value="Unassembled WGS sequence"/>
</dbReference>
<dbReference type="GeneID" id="19046484"/>
<evidence type="ECO:0008006" key="3">
    <source>
        <dbReference type="Google" id="ProtNLM"/>
    </source>
</evidence>
<evidence type="ECO:0000313" key="1">
    <source>
        <dbReference type="EnsemblProtists" id="EOD18483"/>
    </source>
</evidence>
<proteinExistence type="predicted"/>
<reference evidence="1" key="2">
    <citation type="submission" date="2024-10" db="UniProtKB">
        <authorList>
            <consortium name="EnsemblProtists"/>
        </authorList>
    </citation>
    <scope>IDENTIFICATION</scope>
</reference>
<dbReference type="HOGENOM" id="CLU_881184_0_0_1"/>
<dbReference type="AlphaFoldDB" id="A0A0D3J4P8"/>
<dbReference type="PaxDb" id="2903-EOD18483"/>
<reference evidence="2" key="1">
    <citation type="journal article" date="2013" name="Nature">
        <title>Pan genome of the phytoplankton Emiliania underpins its global distribution.</title>
        <authorList>
            <person name="Read B.A."/>
            <person name="Kegel J."/>
            <person name="Klute M.J."/>
            <person name="Kuo A."/>
            <person name="Lefebvre S.C."/>
            <person name="Maumus F."/>
            <person name="Mayer C."/>
            <person name="Miller J."/>
            <person name="Monier A."/>
            <person name="Salamov A."/>
            <person name="Young J."/>
            <person name="Aguilar M."/>
            <person name="Claverie J.M."/>
            <person name="Frickenhaus S."/>
            <person name="Gonzalez K."/>
            <person name="Herman E.K."/>
            <person name="Lin Y.C."/>
            <person name="Napier J."/>
            <person name="Ogata H."/>
            <person name="Sarno A.F."/>
            <person name="Shmutz J."/>
            <person name="Schroeder D."/>
            <person name="de Vargas C."/>
            <person name="Verret F."/>
            <person name="von Dassow P."/>
            <person name="Valentin K."/>
            <person name="Van de Peer Y."/>
            <person name="Wheeler G."/>
            <person name="Dacks J.B."/>
            <person name="Delwiche C.F."/>
            <person name="Dyhrman S.T."/>
            <person name="Glockner G."/>
            <person name="John U."/>
            <person name="Richards T."/>
            <person name="Worden A.Z."/>
            <person name="Zhang X."/>
            <person name="Grigoriev I.V."/>
            <person name="Allen A.E."/>
            <person name="Bidle K."/>
            <person name="Borodovsky M."/>
            <person name="Bowler C."/>
            <person name="Brownlee C."/>
            <person name="Cock J.M."/>
            <person name="Elias M."/>
            <person name="Gladyshev V.N."/>
            <person name="Groth M."/>
            <person name="Guda C."/>
            <person name="Hadaegh A."/>
            <person name="Iglesias-Rodriguez M.D."/>
            <person name="Jenkins J."/>
            <person name="Jones B.M."/>
            <person name="Lawson T."/>
            <person name="Leese F."/>
            <person name="Lindquist E."/>
            <person name="Lobanov A."/>
            <person name="Lomsadze A."/>
            <person name="Malik S.B."/>
            <person name="Marsh M.E."/>
            <person name="Mackinder L."/>
            <person name="Mock T."/>
            <person name="Mueller-Roeber B."/>
            <person name="Pagarete A."/>
            <person name="Parker M."/>
            <person name="Probert I."/>
            <person name="Quesneville H."/>
            <person name="Raines C."/>
            <person name="Rensing S.A."/>
            <person name="Riano-Pachon D.M."/>
            <person name="Richier S."/>
            <person name="Rokitta S."/>
            <person name="Shiraiwa Y."/>
            <person name="Soanes D.M."/>
            <person name="van der Giezen M."/>
            <person name="Wahlund T.M."/>
            <person name="Williams B."/>
            <person name="Wilson W."/>
            <person name="Wolfe G."/>
            <person name="Wurch L.L."/>
        </authorList>
    </citation>
    <scope>NUCLEOTIDE SEQUENCE</scope>
</reference>
<name>A0A0D3J4P8_EMIH1</name>
<accession>A0A0D3J4P8</accession>
<dbReference type="InterPro" id="IPR014848">
    <property type="entry name" value="Rgp1"/>
</dbReference>
<dbReference type="KEGG" id="ehx:EMIHUDRAFT_448075"/>
<dbReference type="PANTHER" id="PTHR12507">
    <property type="entry name" value="REDUCED GROWTH PHENOTYPE 1 RGP1, YEAST -RELATED"/>
    <property type="match status" value="1"/>
</dbReference>
<protein>
    <recommendedName>
        <fullName evidence="3">Arrestin C-terminal-like domain-containing protein</fullName>
    </recommendedName>
</protein>